<evidence type="ECO:0000256" key="3">
    <source>
        <dbReference type="ARBA" id="ARBA00023098"/>
    </source>
</evidence>
<organism evidence="7 8">
    <name type="scientific">Tetranychus urticae</name>
    <name type="common">Two-spotted spider mite</name>
    <dbReference type="NCBI Taxonomy" id="32264"/>
    <lineage>
        <taxon>Eukaryota</taxon>
        <taxon>Metazoa</taxon>
        <taxon>Ecdysozoa</taxon>
        <taxon>Arthropoda</taxon>
        <taxon>Chelicerata</taxon>
        <taxon>Arachnida</taxon>
        <taxon>Acari</taxon>
        <taxon>Acariformes</taxon>
        <taxon>Trombidiformes</taxon>
        <taxon>Prostigmata</taxon>
        <taxon>Eleutherengona</taxon>
        <taxon>Raphignathae</taxon>
        <taxon>Tetranychoidea</taxon>
        <taxon>Tetranychidae</taxon>
        <taxon>Tetranychus</taxon>
    </lineage>
</organism>
<feature type="transmembrane region" description="Helical" evidence="4">
    <location>
        <begin position="474"/>
        <end position="497"/>
    </location>
</feature>
<dbReference type="InterPro" id="IPR026055">
    <property type="entry name" value="FAR"/>
</dbReference>
<evidence type="ECO:0000313" key="8">
    <source>
        <dbReference type="Proteomes" id="UP000015104"/>
    </source>
</evidence>
<sequence length="522" mass="60754">MDLSTCELDSPIKQFFNGKNLFITGVSGFCGRILLSKILNELTGIGKIYVMMRSKRGSNAKQRVDHLLSSQAFKFNPIPDYQRAKIIPVEGDLSNPELLYEQDDKRRLIETIDIVYHIAASVKFDANFRSQFETNVQGTENVLRFTQQMKQLKVYIHISTAYSNCQIDRIEEKLYPLTDDIDKLIAKIRSVDDKTLEAMRDELFQGRPNSYVYTKAMAEHVVAKHRGDMKTVILRPAIVSPAIRDPVPGYVDSFNGPAGFSTVSSLGIAKVTDWEFNHQLDIFPVDFLANSCLVSAWLTSTNNINELKVYNLCSTTIRPEDNYTMLADGERIMRSCPSLYVIRPPRLPPKTHNMSNLEYKIKIFYSHILFAYFIDLLLFIFRQRPIMKRIVDRMHYALDLMKYFADRHWSFECDNYINLIHSLKGPDCNTFDLDISKPRTDDVLMNVWLGIRRYLLKEDDRTISMARIKYRIQLFLYLIYQIAVLYFAWKLLTAIPFSMAQFNGLLREFTYQCERIEIHFHS</sequence>
<keyword evidence="8" id="KW-1185">Reference proteome</keyword>
<name>T1KXA6_TETUR</name>
<evidence type="ECO:0000259" key="6">
    <source>
        <dbReference type="Pfam" id="PF07993"/>
    </source>
</evidence>
<dbReference type="InterPro" id="IPR036291">
    <property type="entry name" value="NAD(P)-bd_dom_sf"/>
</dbReference>
<dbReference type="AlphaFoldDB" id="T1KXA6"/>
<feature type="transmembrane region" description="Helical" evidence="4">
    <location>
        <begin position="363"/>
        <end position="381"/>
    </location>
</feature>
<evidence type="ECO:0000256" key="1">
    <source>
        <dbReference type="ARBA" id="ARBA00005928"/>
    </source>
</evidence>
<evidence type="ECO:0000256" key="2">
    <source>
        <dbReference type="ARBA" id="ARBA00022516"/>
    </source>
</evidence>
<evidence type="ECO:0000256" key="4">
    <source>
        <dbReference type="RuleBase" id="RU363097"/>
    </source>
</evidence>
<reference evidence="7" key="2">
    <citation type="submission" date="2015-06" db="UniProtKB">
        <authorList>
            <consortium name="EnsemblMetazoa"/>
        </authorList>
    </citation>
    <scope>IDENTIFICATION</scope>
</reference>
<feature type="domain" description="Thioester reductase (TE)" evidence="6">
    <location>
        <begin position="23"/>
        <end position="291"/>
    </location>
</feature>
<comment type="catalytic activity">
    <reaction evidence="4">
        <text>a long-chain fatty acyl-CoA + 2 NADPH + 2 H(+) = a long-chain primary fatty alcohol + 2 NADP(+) + CoA</text>
        <dbReference type="Rhea" id="RHEA:52716"/>
        <dbReference type="ChEBI" id="CHEBI:15378"/>
        <dbReference type="ChEBI" id="CHEBI:57287"/>
        <dbReference type="ChEBI" id="CHEBI:57783"/>
        <dbReference type="ChEBI" id="CHEBI:58349"/>
        <dbReference type="ChEBI" id="CHEBI:77396"/>
        <dbReference type="ChEBI" id="CHEBI:83139"/>
        <dbReference type="EC" id="1.2.1.84"/>
    </reaction>
</comment>
<keyword evidence="3 4" id="KW-0443">Lipid metabolism</keyword>
<keyword evidence="4" id="KW-0560">Oxidoreductase</keyword>
<keyword evidence="2 4" id="KW-0444">Lipid biosynthesis</keyword>
<dbReference type="GO" id="GO:0080019">
    <property type="term" value="F:alcohol-forming very long-chain fatty acyl-CoA reductase activity"/>
    <property type="evidence" value="ECO:0007669"/>
    <property type="project" value="InterPro"/>
</dbReference>
<comment type="similarity">
    <text evidence="1 4">Belongs to the fatty acyl-CoA reductase family.</text>
</comment>
<dbReference type="PANTHER" id="PTHR11011">
    <property type="entry name" value="MALE STERILITY PROTEIN 2-RELATED"/>
    <property type="match status" value="1"/>
</dbReference>
<keyword evidence="4" id="KW-0812">Transmembrane</keyword>
<dbReference type="Gene3D" id="3.40.50.720">
    <property type="entry name" value="NAD(P)-binding Rossmann-like Domain"/>
    <property type="match status" value="1"/>
</dbReference>
<keyword evidence="4" id="KW-0521">NADP</keyword>
<evidence type="ECO:0000259" key="5">
    <source>
        <dbReference type="Pfam" id="PF03015"/>
    </source>
</evidence>
<dbReference type="eggNOG" id="KOG1221">
    <property type="taxonomic scope" value="Eukaryota"/>
</dbReference>
<dbReference type="PANTHER" id="PTHR11011:SF116">
    <property type="entry name" value="FATTY ACYL-COA REDUCTASE CG5065-RELATED"/>
    <property type="match status" value="1"/>
</dbReference>
<dbReference type="EnsemblMetazoa" id="tetur25g01700.1">
    <property type="protein sequence ID" value="tetur25g01700.1"/>
    <property type="gene ID" value="tetur25g01700"/>
</dbReference>
<dbReference type="InterPro" id="IPR033640">
    <property type="entry name" value="FAR_C"/>
</dbReference>
<proteinExistence type="inferred from homology"/>
<dbReference type="SUPFAM" id="SSF51735">
    <property type="entry name" value="NAD(P)-binding Rossmann-fold domains"/>
    <property type="match status" value="1"/>
</dbReference>
<keyword evidence="4" id="KW-0472">Membrane</keyword>
<feature type="domain" description="Fatty acyl-CoA reductase C-terminal" evidence="5">
    <location>
        <begin position="367"/>
        <end position="458"/>
    </location>
</feature>
<dbReference type="HOGENOM" id="CLU_024661_0_2_1"/>
<accession>T1KXA6</accession>
<dbReference type="EMBL" id="CAEY01000677">
    <property type="status" value="NOT_ANNOTATED_CDS"/>
    <property type="molecule type" value="Genomic_DNA"/>
</dbReference>
<dbReference type="GO" id="GO:0005777">
    <property type="term" value="C:peroxisome"/>
    <property type="evidence" value="ECO:0007669"/>
    <property type="project" value="TreeGrafter"/>
</dbReference>
<dbReference type="Proteomes" id="UP000015104">
    <property type="component" value="Unassembled WGS sequence"/>
</dbReference>
<dbReference type="Pfam" id="PF07993">
    <property type="entry name" value="NAD_binding_4"/>
    <property type="match status" value="1"/>
</dbReference>
<comment type="function">
    <text evidence="4">Catalyzes the reduction of fatty acyl-CoA to fatty alcohols.</text>
</comment>
<keyword evidence="4" id="KW-1133">Transmembrane helix</keyword>
<dbReference type="EC" id="1.2.1.84" evidence="4"/>
<dbReference type="CDD" id="cd05236">
    <property type="entry name" value="FAR-N_SDR_e"/>
    <property type="match status" value="1"/>
</dbReference>
<reference evidence="8" key="1">
    <citation type="submission" date="2011-08" db="EMBL/GenBank/DDBJ databases">
        <authorList>
            <person name="Rombauts S."/>
        </authorList>
    </citation>
    <scope>NUCLEOTIDE SEQUENCE</scope>
    <source>
        <strain evidence="8">London</strain>
    </source>
</reference>
<protein>
    <recommendedName>
        <fullName evidence="4">Fatty acyl-CoA reductase</fullName>
        <ecNumber evidence="4">1.2.1.84</ecNumber>
    </recommendedName>
</protein>
<dbReference type="Pfam" id="PF03015">
    <property type="entry name" value="Sterile"/>
    <property type="match status" value="1"/>
</dbReference>
<dbReference type="GO" id="GO:0035336">
    <property type="term" value="P:long-chain fatty-acyl-CoA metabolic process"/>
    <property type="evidence" value="ECO:0007669"/>
    <property type="project" value="TreeGrafter"/>
</dbReference>
<dbReference type="InterPro" id="IPR013120">
    <property type="entry name" value="FAR_NAD-bd"/>
</dbReference>
<dbReference type="GO" id="GO:0102965">
    <property type="term" value="F:alcohol-forming long-chain fatty acyl-CoA reductase activity"/>
    <property type="evidence" value="ECO:0007669"/>
    <property type="project" value="UniProtKB-EC"/>
</dbReference>
<evidence type="ECO:0000313" key="7">
    <source>
        <dbReference type="EnsemblMetazoa" id="tetur25g01700.1"/>
    </source>
</evidence>
<dbReference type="CDD" id="cd09071">
    <property type="entry name" value="FAR_C"/>
    <property type="match status" value="1"/>
</dbReference>